<proteinExistence type="predicted"/>
<keyword evidence="3" id="KW-0813">Transport</keyword>
<evidence type="ECO:0000313" key="4">
    <source>
        <dbReference type="Proteomes" id="UP001078443"/>
    </source>
</evidence>
<dbReference type="GO" id="GO:0034220">
    <property type="term" value="P:monoatomic ion transmembrane transport"/>
    <property type="evidence" value="ECO:0007669"/>
    <property type="project" value="UniProtKB-KW"/>
</dbReference>
<feature type="domain" description="Potassium channel" evidence="2">
    <location>
        <begin position="326"/>
        <end position="382"/>
    </location>
</feature>
<name>A0ABT4D145_9CLOT</name>
<evidence type="ECO:0000256" key="1">
    <source>
        <dbReference type="SAM" id="Phobius"/>
    </source>
</evidence>
<feature type="transmembrane region" description="Helical" evidence="1">
    <location>
        <begin position="358"/>
        <end position="379"/>
    </location>
</feature>
<dbReference type="InterPro" id="IPR013099">
    <property type="entry name" value="K_chnl_dom"/>
</dbReference>
<dbReference type="SUPFAM" id="SSF81324">
    <property type="entry name" value="Voltage-gated potassium channels"/>
    <property type="match status" value="1"/>
</dbReference>
<feature type="transmembrane region" description="Helical" evidence="1">
    <location>
        <begin position="331"/>
        <end position="351"/>
    </location>
</feature>
<comment type="caution">
    <text evidence="3">The sequence shown here is derived from an EMBL/GenBank/DDBJ whole genome shotgun (WGS) entry which is preliminary data.</text>
</comment>
<evidence type="ECO:0000259" key="2">
    <source>
        <dbReference type="Pfam" id="PF07885"/>
    </source>
</evidence>
<accession>A0ABT4D145</accession>
<dbReference type="Pfam" id="PF07885">
    <property type="entry name" value="Ion_trans_2"/>
    <property type="match status" value="1"/>
</dbReference>
<organism evidence="3 4">
    <name type="scientific">Clostridium aestuarii</name>
    <dbReference type="NCBI Taxonomy" id="338193"/>
    <lineage>
        <taxon>Bacteria</taxon>
        <taxon>Bacillati</taxon>
        <taxon>Bacillota</taxon>
        <taxon>Clostridia</taxon>
        <taxon>Eubacteriales</taxon>
        <taxon>Clostridiaceae</taxon>
        <taxon>Clostridium</taxon>
    </lineage>
</organism>
<dbReference type="EMBL" id="JAPQER010000002">
    <property type="protein sequence ID" value="MCY6483895.1"/>
    <property type="molecule type" value="Genomic_DNA"/>
</dbReference>
<reference evidence="3" key="1">
    <citation type="submission" date="2022-12" db="EMBL/GenBank/DDBJ databases">
        <authorList>
            <person name="Wang J."/>
        </authorList>
    </citation>
    <scope>NUCLEOTIDE SEQUENCE</scope>
    <source>
        <strain evidence="3">HY-45-18</strain>
    </source>
</reference>
<evidence type="ECO:0000313" key="3">
    <source>
        <dbReference type="EMBL" id="MCY6483895.1"/>
    </source>
</evidence>
<feature type="transmembrane region" description="Helical" evidence="1">
    <location>
        <begin position="288"/>
        <end position="311"/>
    </location>
</feature>
<keyword evidence="1" id="KW-1133">Transmembrane helix</keyword>
<gene>
    <name evidence="3" type="ORF">OW763_05980</name>
</gene>
<keyword evidence="3" id="KW-0407">Ion channel</keyword>
<dbReference type="Gene3D" id="1.10.287.70">
    <property type="match status" value="1"/>
</dbReference>
<keyword evidence="1" id="KW-0812">Transmembrane</keyword>
<keyword evidence="4" id="KW-1185">Reference proteome</keyword>
<dbReference type="RefSeq" id="WP_268040169.1">
    <property type="nucleotide sequence ID" value="NZ_JAPQER010000002.1"/>
</dbReference>
<sequence>MKFSKNKKYKEKFQQEISVGNETLSEYCRIIKSNQECQEKIELGKWNCNIVRNEDFSIESELKFKKILCNNVDNSRKVLCFINCKFSKLEVLLKNVDVIYFFECEFNNFKMKFDEDENIYDESRIFILNSLCKGLFLINYHKVCFFYCDELPNSASSDTHTLSLVNCSQCMITILNHLSNPIGFNIQKSENIECIFVAYDKLIVLRDEDSSHFKKFYFNLEFKEGIIKSFVLATKQYYQYLKGKNDEERFLYYELYNYLDLLSSHGTDKLSKKFFWYTTGYFINPQRIILNCILIILCSSILYLYSGFEIVNVRTVDYSFKIGFDLTLEDYLKSLYLSVITFSTVGYGNIIPKGFGEFVASLEMLLGATYIGIFTGTIFKRYVD</sequence>
<keyword evidence="3" id="KW-0406">Ion transport</keyword>
<protein>
    <submittedName>
        <fullName evidence="3">Potassium channel family protein</fullName>
    </submittedName>
</protein>
<keyword evidence="1" id="KW-0472">Membrane</keyword>
<dbReference type="Proteomes" id="UP001078443">
    <property type="component" value="Unassembled WGS sequence"/>
</dbReference>